<evidence type="ECO:0000313" key="2">
    <source>
        <dbReference type="EMBL" id="KAJ8396233.1"/>
    </source>
</evidence>
<evidence type="ECO:0000313" key="3">
    <source>
        <dbReference type="Proteomes" id="UP001221898"/>
    </source>
</evidence>
<feature type="region of interest" description="Disordered" evidence="1">
    <location>
        <begin position="56"/>
        <end position="81"/>
    </location>
</feature>
<dbReference type="EMBL" id="JAINUG010000108">
    <property type="protein sequence ID" value="KAJ8396233.1"/>
    <property type="molecule type" value="Genomic_DNA"/>
</dbReference>
<name>A0AAD7S5A6_9TELE</name>
<gene>
    <name evidence="2" type="ORF">AAFF_G00021000</name>
</gene>
<evidence type="ECO:0000256" key="1">
    <source>
        <dbReference type="SAM" id="MobiDB-lite"/>
    </source>
</evidence>
<dbReference type="Proteomes" id="UP001221898">
    <property type="component" value="Unassembled WGS sequence"/>
</dbReference>
<proteinExistence type="predicted"/>
<feature type="region of interest" description="Disordered" evidence="1">
    <location>
        <begin position="151"/>
        <end position="180"/>
    </location>
</feature>
<comment type="caution">
    <text evidence="2">The sequence shown here is derived from an EMBL/GenBank/DDBJ whole genome shotgun (WGS) entry which is preliminary data.</text>
</comment>
<reference evidence="2" key="1">
    <citation type="journal article" date="2023" name="Science">
        <title>Genome structures resolve the early diversification of teleost fishes.</title>
        <authorList>
            <person name="Parey E."/>
            <person name="Louis A."/>
            <person name="Montfort J."/>
            <person name="Bouchez O."/>
            <person name="Roques C."/>
            <person name="Iampietro C."/>
            <person name="Lluch J."/>
            <person name="Castinel A."/>
            <person name="Donnadieu C."/>
            <person name="Desvignes T."/>
            <person name="Floi Bucao C."/>
            <person name="Jouanno E."/>
            <person name="Wen M."/>
            <person name="Mejri S."/>
            <person name="Dirks R."/>
            <person name="Jansen H."/>
            <person name="Henkel C."/>
            <person name="Chen W.J."/>
            <person name="Zahm M."/>
            <person name="Cabau C."/>
            <person name="Klopp C."/>
            <person name="Thompson A.W."/>
            <person name="Robinson-Rechavi M."/>
            <person name="Braasch I."/>
            <person name="Lecointre G."/>
            <person name="Bobe J."/>
            <person name="Postlethwait J.H."/>
            <person name="Berthelot C."/>
            <person name="Roest Crollius H."/>
            <person name="Guiguen Y."/>
        </authorList>
    </citation>
    <scope>NUCLEOTIDE SEQUENCE</scope>
    <source>
        <strain evidence="2">NC1722</strain>
    </source>
</reference>
<dbReference type="AlphaFoldDB" id="A0AAD7S5A6"/>
<sequence length="180" mass="19376">MLVPQPTLTPRHPLWPLCMFTGDPLDLLLIACHRNPAERGPGWRWSSVSRSPVTEYRPATEERGHSVPRVPARPRSLPARLGNRLTSGACRARLKQAPALPRCFTAGSATAGDYAIDFSKVGRGPYPPLRQPQAPRVGGINAAAKCVRRLPTAPAQESGPLRASPGPRGSVAIARRPASF</sequence>
<keyword evidence="3" id="KW-1185">Reference proteome</keyword>
<organism evidence="2 3">
    <name type="scientific">Aldrovandia affinis</name>
    <dbReference type="NCBI Taxonomy" id="143900"/>
    <lineage>
        <taxon>Eukaryota</taxon>
        <taxon>Metazoa</taxon>
        <taxon>Chordata</taxon>
        <taxon>Craniata</taxon>
        <taxon>Vertebrata</taxon>
        <taxon>Euteleostomi</taxon>
        <taxon>Actinopterygii</taxon>
        <taxon>Neopterygii</taxon>
        <taxon>Teleostei</taxon>
        <taxon>Notacanthiformes</taxon>
        <taxon>Halosauridae</taxon>
        <taxon>Aldrovandia</taxon>
    </lineage>
</organism>
<accession>A0AAD7S5A6</accession>
<protein>
    <submittedName>
        <fullName evidence="2">Uncharacterized protein</fullName>
    </submittedName>
</protein>